<dbReference type="PROSITE" id="PS50075">
    <property type="entry name" value="CARRIER"/>
    <property type="match status" value="2"/>
</dbReference>
<dbReference type="InterPro" id="IPR006162">
    <property type="entry name" value="Ppantetheine_attach_site"/>
</dbReference>
<dbReference type="PROSITE" id="PS00455">
    <property type="entry name" value="AMP_BINDING"/>
    <property type="match status" value="1"/>
</dbReference>
<accession>A0A438N117</accession>
<dbReference type="GO" id="GO:0031177">
    <property type="term" value="F:phosphopantetheine binding"/>
    <property type="evidence" value="ECO:0007669"/>
    <property type="project" value="InterPro"/>
</dbReference>
<keyword evidence="1" id="KW-0596">Phosphopantetheine</keyword>
<dbReference type="InterPro" id="IPR036736">
    <property type="entry name" value="ACP-like_sf"/>
</dbReference>
<dbReference type="GO" id="GO:0044550">
    <property type="term" value="P:secondary metabolite biosynthetic process"/>
    <property type="evidence" value="ECO:0007669"/>
    <property type="project" value="TreeGrafter"/>
</dbReference>
<keyword evidence="2" id="KW-0597">Phosphoprotein</keyword>
<comment type="caution">
    <text evidence="6">The sequence shown here is derived from an EMBL/GenBank/DDBJ whole genome shotgun (WGS) entry which is preliminary data.</text>
</comment>
<dbReference type="GO" id="GO:0016874">
    <property type="term" value="F:ligase activity"/>
    <property type="evidence" value="ECO:0007669"/>
    <property type="project" value="UniProtKB-KW"/>
</dbReference>
<dbReference type="Gene3D" id="3.30.300.30">
    <property type="match status" value="1"/>
</dbReference>
<dbReference type="SMART" id="SM00823">
    <property type="entry name" value="PKS_PP"/>
    <property type="match status" value="2"/>
</dbReference>
<dbReference type="CDD" id="cd19542">
    <property type="entry name" value="CT_NRPS-like"/>
    <property type="match status" value="1"/>
</dbReference>
<dbReference type="InterPro" id="IPR045851">
    <property type="entry name" value="AMP-bd_C_sf"/>
</dbReference>
<sequence>MGEAAGDVLVLNHVGGDVTQILVPDLALKTYQDQVEYLLLAWSLYLGRASITNDEFHAYWTVLSGDNGTSSAAPVQKVFPPGFNLDGTMTASHVLKKIQTICRDTNSSFHKASGWENGHILLAADTLSGDIQTQANISFSLEVWRSHTTLFVRQLIAPVNVAAEMVKYQIEAYADILLSLLNDQEQPVAQATRVGKLETSRLWRWNAVLPPTIRQCMHDIISEKMSQYPDKQAVVSWEGELSYRQLDDLSFHLALELVKAGVGIGTVIPLCFEKSIWTVVALLAVMRAGGTFALTDPQQPEGRLRVIAEEVAAQFVLASPQQKDLAMQIAPPSAKVITVGPELLKVQRDSGARALEQVPSSAILYIIFTSGSTGKPKGVVISHENFTTGAIPRAEAVGYKSHSRVLDFPSYAFDVSIDCMLCTLAQGGTICVPSDDQRVNDLSGAIQAMQVNMAHMTPSVARLLSIDVMASLEVLGLGGESLSAGDAVNWSKVTRLIIAYGPSECTVGCTINSDVVAGRSYTSIGIGRGGTTWIVDPDDHNVLTPLGGVGELLVEGGLVGVGYLNEPQKTAEVFIEDPTWLLAGCENVPGRHGRLYKTGDLVRYDPDGSGSIVFVGRKDRQVKLRGQRVELAEVEYHLRTRLPPDSAVAAEVITPGNKSREPTLVVFVAEPRISQPLTLDDTKAVQFSKEFLHTLTEADKEIATELPRYMVPSAYIPLQVMPLLVSCKVDRKRLQEIGLGMTPQQLAGYRASTAPVKESPTTEVEKLLIQVWKQILLMPNEEIGLKDNFFALGGDSLKAMRLVAMAKSRNLSLTVSDVFSHPTLHAMASKAKQGNENQDQEIPPLSLLPESWPNKVARVEVATFCGLDESSIEDIYPCTPLQEGLLALSAKVSEAYVAQRVVTVRDSLTAERLRAAFTTVSLDCPILRTRIVHIPGRGLFQVVVRQMPTWTSTVGLEQYLQDDRSHSMGLGEPLVRFALVSHKDKPDVSVCLTIHHALYDGWSMPLIIDRVNRTYQGQKTNTPTPFSAFVKYLSQGRRVESESYWKKELGGFSATQFPFLPNPNYQTHADALVEHFVKLTANLSTGITVATSIRAAWALVAAKYTDTSDVVFGETLTGRNAPITGITEIEGPLITTVPWRILVDREMRVSDYLQGVRDQGIVRIPHEHLGLQHIRRLSAEARLACDLRTGIVLNLIDTADDRTTGTDEDRPADGFVPVDDMEAAREALKFSSYALMLVFSVTLEGVLVMASFDSNTIDEKQLQVILQDFDTTLQQLQHDPEAKLGDLDVTKTLDVQNAAWSQKGLQSILESRPEVSNARGTWIVDPANAERCVAIGEVGELLVESAIKLSLPAIDSPQWLLQGTTDGTVGDEHRLYSTGLDARYRYDGTIEIVDSKQQQLSPEVADASEAPADLPLGISNKQQKLLRLWSRILDISEEDISPANTFFELGGDSIGAMKLVSEARAEGLELTVAQVFLHRRLSEMANVATLLKKVQVTTLATKPFTGLDVPDIDAFLSQVVRPRLADQSWTVDDVLPVRPMQRIAIEGTFRLPRFSARYEIFYLNPGIDRARLLQSCQDLVAQNEILRTVFVGVEGKYLSVVLEKLLAPIDEFEIEGDMSVFSKDLCNLDIQTKMPLGSSFVKFFFVRGEQGNSCLIFRISHAQYDEICLPLMFQHLSALYEGKSMPKSVPFSSFARHVVEDNVPKSISYWRELLKGARMTMLRPDIPLTNTTPVAVHKTFALSNWDKEITLATLPTAVWSLCLARQVTSQDVTFGEVVSGRGIGFPNADLVAGPCWQYIPVRVKFQPEWTGVDLLKHIQNQHIQSSRFEGMALEEIVKHCTDWPESTDWFDSVVHQDVDHVETLNFLSSTSRLETYYPHLEPLREWKIQAFFQGDNLTLEVVTYESYLDFANELLGNLGNVLEQLVNEPGTRLFKEPVHTATNGDHIVVGTETKLVLSPSENSPSTPQAANGSPLLQMADGTIDDLHSITLEGAHLAKTVALHEHVTADKFSKAILTNGEKA</sequence>
<dbReference type="InterPro" id="IPR001242">
    <property type="entry name" value="Condensation_dom"/>
</dbReference>
<dbReference type="InterPro" id="IPR000873">
    <property type="entry name" value="AMP-dep_synth/lig_dom"/>
</dbReference>
<dbReference type="InterPro" id="IPR020806">
    <property type="entry name" value="PKS_PP-bd"/>
</dbReference>
<reference evidence="6 7" key="1">
    <citation type="submission" date="2017-03" db="EMBL/GenBank/DDBJ databases">
        <title>Genomes of endolithic fungi from Antarctica.</title>
        <authorList>
            <person name="Coleine C."/>
            <person name="Masonjones S."/>
            <person name="Stajich J.E."/>
        </authorList>
    </citation>
    <scope>NUCLEOTIDE SEQUENCE [LARGE SCALE GENOMIC DNA]</scope>
    <source>
        <strain evidence="6 7">CCFEE 6314</strain>
    </source>
</reference>
<dbReference type="CDD" id="cd19545">
    <property type="entry name" value="FUM14_C_NRPS-like"/>
    <property type="match status" value="1"/>
</dbReference>
<evidence type="ECO:0000259" key="5">
    <source>
        <dbReference type="PROSITE" id="PS50075"/>
    </source>
</evidence>
<dbReference type="EMBL" id="NAJM01000029">
    <property type="protein sequence ID" value="RVX69419.1"/>
    <property type="molecule type" value="Genomic_DNA"/>
</dbReference>
<dbReference type="Gene3D" id="3.30.559.30">
    <property type="entry name" value="Nonribosomal peptide synthetase, condensation domain"/>
    <property type="match status" value="2"/>
</dbReference>
<dbReference type="InterPro" id="IPR023213">
    <property type="entry name" value="CAT-like_dom_sf"/>
</dbReference>
<dbReference type="FunFam" id="1.10.1200.10:FF:000005">
    <property type="entry name" value="Nonribosomal peptide synthetase 1"/>
    <property type="match status" value="1"/>
</dbReference>
<dbReference type="Pfam" id="PF00550">
    <property type="entry name" value="PP-binding"/>
    <property type="match status" value="2"/>
</dbReference>
<dbReference type="CDD" id="cd05918">
    <property type="entry name" value="A_NRPS_SidN3_like"/>
    <property type="match status" value="1"/>
</dbReference>
<evidence type="ECO:0000256" key="4">
    <source>
        <dbReference type="ARBA" id="ARBA00029454"/>
    </source>
</evidence>
<comment type="similarity">
    <text evidence="4">Belongs to the NRP synthetase family.</text>
</comment>
<dbReference type="PANTHER" id="PTHR45527:SF3">
    <property type="entry name" value="SIDEROPHORE SYNTHETASE (EUROFUNG)"/>
    <property type="match status" value="1"/>
</dbReference>
<dbReference type="Gene3D" id="3.30.559.10">
    <property type="entry name" value="Chloramphenicol acetyltransferase-like domain"/>
    <property type="match status" value="2"/>
</dbReference>
<dbReference type="Pfam" id="PF00501">
    <property type="entry name" value="AMP-binding"/>
    <property type="match status" value="1"/>
</dbReference>
<dbReference type="SUPFAM" id="SSF47336">
    <property type="entry name" value="ACP-like"/>
    <property type="match status" value="2"/>
</dbReference>
<feature type="domain" description="Carrier" evidence="5">
    <location>
        <begin position="759"/>
        <end position="835"/>
    </location>
</feature>
<feature type="domain" description="Carrier" evidence="5">
    <location>
        <begin position="1416"/>
        <end position="1492"/>
    </location>
</feature>
<dbReference type="PROSITE" id="PS00012">
    <property type="entry name" value="PHOSPHOPANTETHEINE"/>
    <property type="match status" value="2"/>
</dbReference>
<name>A0A438N117_EXOME</name>
<dbReference type="Gene3D" id="3.40.50.12780">
    <property type="entry name" value="N-terminal domain of ligase-like"/>
    <property type="match status" value="1"/>
</dbReference>
<dbReference type="PANTHER" id="PTHR45527">
    <property type="entry name" value="NONRIBOSOMAL PEPTIDE SYNTHETASE"/>
    <property type="match status" value="1"/>
</dbReference>
<dbReference type="FunFam" id="3.40.50.12780:FF:000014">
    <property type="entry name" value="Nonribosomal peptide synthetase 1"/>
    <property type="match status" value="1"/>
</dbReference>
<dbReference type="InterPro" id="IPR020845">
    <property type="entry name" value="AMP-binding_CS"/>
</dbReference>
<gene>
    <name evidence="6" type="ORF">B0A52_06482</name>
</gene>
<dbReference type="GO" id="GO:0043041">
    <property type="term" value="P:amino acid activation for nonribosomal peptide biosynthetic process"/>
    <property type="evidence" value="ECO:0007669"/>
    <property type="project" value="TreeGrafter"/>
</dbReference>
<organism evidence="6 7">
    <name type="scientific">Exophiala mesophila</name>
    <name type="common">Black yeast-like fungus</name>
    <dbReference type="NCBI Taxonomy" id="212818"/>
    <lineage>
        <taxon>Eukaryota</taxon>
        <taxon>Fungi</taxon>
        <taxon>Dikarya</taxon>
        <taxon>Ascomycota</taxon>
        <taxon>Pezizomycotina</taxon>
        <taxon>Eurotiomycetes</taxon>
        <taxon>Chaetothyriomycetidae</taxon>
        <taxon>Chaetothyriales</taxon>
        <taxon>Herpotrichiellaceae</taxon>
        <taxon>Exophiala</taxon>
    </lineage>
</organism>
<evidence type="ECO:0000256" key="3">
    <source>
        <dbReference type="ARBA" id="ARBA00022598"/>
    </source>
</evidence>
<dbReference type="InterPro" id="IPR009081">
    <property type="entry name" value="PP-bd_ACP"/>
</dbReference>
<evidence type="ECO:0000256" key="1">
    <source>
        <dbReference type="ARBA" id="ARBA00022450"/>
    </source>
</evidence>
<dbReference type="SUPFAM" id="SSF52777">
    <property type="entry name" value="CoA-dependent acyltransferases"/>
    <property type="match status" value="4"/>
</dbReference>
<dbReference type="GO" id="GO:0005737">
    <property type="term" value="C:cytoplasm"/>
    <property type="evidence" value="ECO:0007669"/>
    <property type="project" value="TreeGrafter"/>
</dbReference>
<dbReference type="VEuPathDB" id="FungiDB:PV10_05618"/>
<dbReference type="SUPFAM" id="SSF56801">
    <property type="entry name" value="Acetyl-CoA synthetase-like"/>
    <property type="match status" value="1"/>
</dbReference>
<dbReference type="Gene3D" id="1.10.1200.10">
    <property type="entry name" value="ACP-like"/>
    <property type="match status" value="2"/>
</dbReference>
<dbReference type="FunFam" id="3.30.559.30:FF:000003">
    <property type="entry name" value="Nonribosomal peptide synthase SidD"/>
    <property type="match status" value="1"/>
</dbReference>
<dbReference type="InterPro" id="IPR042099">
    <property type="entry name" value="ANL_N_sf"/>
</dbReference>
<proteinExistence type="inferred from homology"/>
<dbReference type="FunFam" id="3.30.300.30:FF:000015">
    <property type="entry name" value="Nonribosomal peptide synthase SidD"/>
    <property type="match status" value="1"/>
</dbReference>
<evidence type="ECO:0000313" key="6">
    <source>
        <dbReference type="EMBL" id="RVX69419.1"/>
    </source>
</evidence>
<keyword evidence="3" id="KW-0436">Ligase</keyword>
<dbReference type="InterPro" id="IPR010071">
    <property type="entry name" value="AA_adenyl_dom"/>
</dbReference>
<dbReference type="NCBIfam" id="TIGR01733">
    <property type="entry name" value="AA-adenyl-dom"/>
    <property type="match status" value="1"/>
</dbReference>
<dbReference type="Proteomes" id="UP000288859">
    <property type="component" value="Unassembled WGS sequence"/>
</dbReference>
<dbReference type="Pfam" id="PF00668">
    <property type="entry name" value="Condensation"/>
    <property type="match status" value="2"/>
</dbReference>
<evidence type="ECO:0000313" key="7">
    <source>
        <dbReference type="Proteomes" id="UP000288859"/>
    </source>
</evidence>
<dbReference type="OrthoDB" id="416786at2759"/>
<protein>
    <recommendedName>
        <fullName evidence="5">Carrier domain-containing protein</fullName>
    </recommendedName>
</protein>
<evidence type="ECO:0000256" key="2">
    <source>
        <dbReference type="ARBA" id="ARBA00022553"/>
    </source>
</evidence>